<dbReference type="RefSeq" id="WP_020196084.1">
    <property type="nucleotide sequence ID" value="NZ_BAOH01000039.1"/>
</dbReference>
<evidence type="ECO:0000256" key="2">
    <source>
        <dbReference type="SAM" id="Coils"/>
    </source>
</evidence>
<evidence type="ECO:0000313" key="6">
    <source>
        <dbReference type="EMBL" id="KIF51087.1"/>
    </source>
</evidence>
<dbReference type="Gene3D" id="2.40.50.100">
    <property type="match status" value="1"/>
</dbReference>
<name>A0A0C1W3T8_9VIBR</name>
<sequence length="385" mass="42194">MLAKPVLRWLLPFVVVGGSYAGYAAIAATAPEKESIKDTVTEPTVQTSSLFPTDHKVVITSHGEMRPFEKTHLAAQVSGEVISWHPNFVTGGIVKRGEVLFTIESDNYEAAVLQAEAGLASARAALIEEQAKAEVAKRQAKKLSDKQVTDLYLRKPHVLSAQAQVKSAQAALKRANRDLENCKVIAPYDALVVERDIGVGQFVSSGSRVATLNNIEVAEIHVPIAGFDSAFLPESLKELRATVTQQGILSTTREGKVVRDLGMIDSATRMINMVIQVRDPYGLDNNQPPIKFGSYVEVSFTGKELKHIYRLPQELVKNRTVWVVNGENELQPRTVNVLRAEGEFLLVGEGLEQSDKLVLTLPEYPQKGMAVQVAKKNDDSETVVQ</sequence>
<dbReference type="Gene3D" id="1.10.287.470">
    <property type="entry name" value="Helix hairpin bin"/>
    <property type="match status" value="1"/>
</dbReference>
<organism evidence="6 7">
    <name type="scientific">Vibrio owensii CAIM 1854 = LMG 25443</name>
    <dbReference type="NCBI Taxonomy" id="1229493"/>
    <lineage>
        <taxon>Bacteria</taxon>
        <taxon>Pseudomonadati</taxon>
        <taxon>Pseudomonadota</taxon>
        <taxon>Gammaproteobacteria</taxon>
        <taxon>Vibrionales</taxon>
        <taxon>Vibrionaceae</taxon>
        <taxon>Vibrio</taxon>
    </lineage>
</organism>
<dbReference type="Pfam" id="PF25973">
    <property type="entry name" value="BSH_CzcB"/>
    <property type="match status" value="1"/>
</dbReference>
<dbReference type="NCBIfam" id="TIGR01730">
    <property type="entry name" value="RND_mfp"/>
    <property type="match status" value="1"/>
</dbReference>
<dbReference type="Gene3D" id="2.40.30.170">
    <property type="match status" value="1"/>
</dbReference>
<dbReference type="EMBL" id="JPRD01000042">
    <property type="protein sequence ID" value="KIF51087.1"/>
    <property type="molecule type" value="Genomic_DNA"/>
</dbReference>
<dbReference type="Pfam" id="PF25967">
    <property type="entry name" value="RND-MFP_C"/>
    <property type="match status" value="1"/>
</dbReference>
<dbReference type="Proteomes" id="UP000031586">
    <property type="component" value="Unassembled WGS sequence"/>
</dbReference>
<feature type="signal peptide" evidence="3">
    <location>
        <begin position="1"/>
        <end position="24"/>
    </location>
</feature>
<evidence type="ECO:0000259" key="4">
    <source>
        <dbReference type="Pfam" id="PF25967"/>
    </source>
</evidence>
<reference evidence="6 7" key="1">
    <citation type="submission" date="2014-07" db="EMBL/GenBank/DDBJ databases">
        <title>Unique and conserved regions in Vibrio harveyi and related species in comparison with the shrimp pathogen Vibrio harveyi CAIM 1792.</title>
        <authorList>
            <person name="Espinoza-Valles I."/>
            <person name="Vora G."/>
            <person name="Leekitcharoenphon P."/>
            <person name="Ussery D."/>
            <person name="Hoj L."/>
            <person name="Gomez-Gil B."/>
        </authorList>
    </citation>
    <scope>NUCLEOTIDE SEQUENCE [LARGE SCALE GENOMIC DNA]</scope>
    <source>
        <strain evidence="7">CAIM 1854 / LMG 25443</strain>
    </source>
</reference>
<proteinExistence type="inferred from homology"/>
<dbReference type="GO" id="GO:0015562">
    <property type="term" value="F:efflux transmembrane transporter activity"/>
    <property type="evidence" value="ECO:0007669"/>
    <property type="project" value="TreeGrafter"/>
</dbReference>
<feature type="coiled-coil region" evidence="2">
    <location>
        <begin position="119"/>
        <end position="185"/>
    </location>
</feature>
<comment type="similarity">
    <text evidence="1">Belongs to the membrane fusion protein (MFP) (TC 8.A.1) family.</text>
</comment>
<dbReference type="InterPro" id="IPR006143">
    <property type="entry name" value="RND_pump_MFP"/>
</dbReference>
<dbReference type="SUPFAM" id="SSF111369">
    <property type="entry name" value="HlyD-like secretion proteins"/>
    <property type="match status" value="1"/>
</dbReference>
<dbReference type="InterPro" id="IPR058627">
    <property type="entry name" value="MdtA-like_C"/>
</dbReference>
<dbReference type="PANTHER" id="PTHR30469">
    <property type="entry name" value="MULTIDRUG RESISTANCE PROTEIN MDTA"/>
    <property type="match status" value="1"/>
</dbReference>
<dbReference type="PANTHER" id="PTHR30469:SF12">
    <property type="entry name" value="MULTIDRUG RESISTANCE PROTEIN MDTA"/>
    <property type="match status" value="1"/>
</dbReference>
<dbReference type="AlphaFoldDB" id="A0A0C1W3T8"/>
<dbReference type="GO" id="GO:1990281">
    <property type="term" value="C:efflux pump complex"/>
    <property type="evidence" value="ECO:0007669"/>
    <property type="project" value="TreeGrafter"/>
</dbReference>
<gene>
    <name evidence="6" type="ORF">H735_20970</name>
</gene>
<keyword evidence="2" id="KW-0175">Coiled coil</keyword>
<protein>
    <submittedName>
        <fullName evidence="6">Membrane protein</fullName>
    </submittedName>
</protein>
<comment type="caution">
    <text evidence="6">The sequence shown here is derived from an EMBL/GenBank/DDBJ whole genome shotgun (WGS) entry which is preliminary data.</text>
</comment>
<evidence type="ECO:0000256" key="3">
    <source>
        <dbReference type="SAM" id="SignalP"/>
    </source>
</evidence>
<dbReference type="Gene3D" id="2.40.420.20">
    <property type="match status" value="1"/>
</dbReference>
<accession>A0A0C1W3T8</accession>
<evidence type="ECO:0000256" key="1">
    <source>
        <dbReference type="ARBA" id="ARBA00009477"/>
    </source>
</evidence>
<evidence type="ECO:0000313" key="7">
    <source>
        <dbReference type="Proteomes" id="UP000031586"/>
    </source>
</evidence>
<dbReference type="InterPro" id="IPR058647">
    <property type="entry name" value="BSH_CzcB-like"/>
</dbReference>
<feature type="domain" description="Multidrug resistance protein MdtA-like C-terminal permuted SH3" evidence="4">
    <location>
        <begin position="316"/>
        <end position="358"/>
    </location>
</feature>
<feature type="domain" description="CzcB-like barrel-sandwich hybrid" evidence="5">
    <location>
        <begin position="71"/>
        <end position="212"/>
    </location>
</feature>
<evidence type="ECO:0000259" key="5">
    <source>
        <dbReference type="Pfam" id="PF25973"/>
    </source>
</evidence>
<keyword evidence="3" id="KW-0732">Signal</keyword>
<feature type="chain" id="PRO_5002154670" evidence="3">
    <location>
        <begin position="25"/>
        <end position="385"/>
    </location>
</feature>
<dbReference type="PATRIC" id="fig|1229493.5.peg.3592"/>